<dbReference type="InterPro" id="IPR011011">
    <property type="entry name" value="Znf_FYVE_PHD"/>
</dbReference>
<dbReference type="InterPro" id="IPR004343">
    <property type="entry name" value="Plus-3_dom"/>
</dbReference>
<protein>
    <submittedName>
        <fullName evidence="8">Uncharacterized protein</fullName>
    </submittedName>
</protein>
<dbReference type="InterPro" id="IPR013083">
    <property type="entry name" value="Znf_RING/FYVE/PHD"/>
</dbReference>
<sequence>MKMGRMKNVNKEEIAEDWCFVCKDGGSLRVCDYKDCLKAYHSRCVEKDDSFLESDVPWRCKWHFCFICKNTPKFHCFCCAKAVCGRCFCNAEFAVITGKRGFCNHCLTLIGLIEGIENPNFNEGKIDFNDRDTYEFVFKSYWEMIKSKEGLASKHVHKLLNKGADTEYIDSNDIFEGEEAISEFEVGNELTSDNEDLNNRKRHEGIKRWKSNKGKQSVINKKVKSNKREFDGWGSKLLFEFLASIGEETKQELSQHDVTAIVIRYCEKHKLFHPEKKKKKIICDPMLKSLLGRKSVNKNSIHKLLTPHFAENFEQSEDDFGYSSEGKGRNVSMACKRQRISSTDRNSQKKEAILDVQTSCFASVVAENIKLVYLKRSLVEELSKQSEVFDDKVMGSYVRIKSDPYDYSQKNSHQLVEVTGIKRTSRSGLVNADILLQVSNTPKDIPICKLSDDNFSKEECEDLQQRVKEGQLERPTVVEFKEKAKSLHEVITKHWILKEMALLQNLINQANEKGWRRELSAYMDKMLLLQTPAEQSRLLHDIPEIIADDAEVETADNELCRKDEKENNASPESASRGMSKPGRKSSSSNRISYNLNDGANFAEQKQQSEEPESKEMVQQHHTSPASGDDGSHQIESCESALEVKQKYSKASGRLVASIPRGPSNAPGSENQHHPSTSGESHEKPVDGDHEKVKNKRTGPQVELIELSDDEEQDTNVAKTNQTPDDLNSSIWYCVSPHGIKRGPYSMSVLKQWSDTSYSQLKFKVWKTDQSPEEAVFLTDAICQFFSGKN</sequence>
<dbReference type="STRING" id="3983.A0A2C9V6T5"/>
<feature type="compositionally biased region" description="Basic and acidic residues" evidence="4">
    <location>
        <begin position="679"/>
        <end position="691"/>
    </location>
</feature>
<evidence type="ECO:0000256" key="1">
    <source>
        <dbReference type="ARBA" id="ARBA00022723"/>
    </source>
</evidence>
<dbReference type="CDD" id="cd15568">
    <property type="entry name" value="PHD5_NSD"/>
    <property type="match status" value="1"/>
</dbReference>
<evidence type="ECO:0000256" key="4">
    <source>
        <dbReference type="SAM" id="MobiDB-lite"/>
    </source>
</evidence>
<keyword evidence="3" id="KW-0862">Zinc</keyword>
<feature type="domain" description="GYF" evidence="5">
    <location>
        <begin position="728"/>
        <end position="782"/>
    </location>
</feature>
<dbReference type="PROSITE" id="PS51360">
    <property type="entry name" value="PLUS3"/>
    <property type="match status" value="1"/>
</dbReference>
<feature type="region of interest" description="Disordered" evidence="4">
    <location>
        <begin position="558"/>
        <end position="633"/>
    </location>
</feature>
<feature type="compositionally biased region" description="Polar residues" evidence="4">
    <location>
        <begin position="665"/>
        <end position="678"/>
    </location>
</feature>
<dbReference type="Gene3D" id="3.30.1490.40">
    <property type="match status" value="1"/>
</dbReference>
<dbReference type="Pfam" id="PF25980">
    <property type="entry name" value="NERD_plant"/>
    <property type="match status" value="1"/>
</dbReference>
<feature type="domain" description="DM2" evidence="7">
    <location>
        <begin position="227"/>
        <end position="311"/>
    </location>
</feature>
<feature type="compositionally biased region" description="Basic and acidic residues" evidence="4">
    <location>
        <begin position="558"/>
        <end position="567"/>
    </location>
</feature>
<evidence type="ECO:0000259" key="6">
    <source>
        <dbReference type="PROSITE" id="PS51360"/>
    </source>
</evidence>
<dbReference type="InterPro" id="IPR036128">
    <property type="entry name" value="Plus3-like_sf"/>
</dbReference>
<dbReference type="Pfam" id="PF22908">
    <property type="entry name" value="PHD_NSD"/>
    <property type="match status" value="1"/>
</dbReference>
<evidence type="ECO:0000256" key="3">
    <source>
        <dbReference type="ARBA" id="ARBA00022833"/>
    </source>
</evidence>
<dbReference type="SUPFAM" id="SSF57903">
    <property type="entry name" value="FYVE/PHD zinc finger"/>
    <property type="match status" value="1"/>
</dbReference>
<organism evidence="8">
    <name type="scientific">Manihot esculenta</name>
    <name type="common">Cassava</name>
    <name type="synonym">Jatropha manihot</name>
    <dbReference type="NCBI Taxonomy" id="3983"/>
    <lineage>
        <taxon>Eukaryota</taxon>
        <taxon>Viridiplantae</taxon>
        <taxon>Streptophyta</taxon>
        <taxon>Embryophyta</taxon>
        <taxon>Tracheophyta</taxon>
        <taxon>Spermatophyta</taxon>
        <taxon>Magnoliopsida</taxon>
        <taxon>eudicotyledons</taxon>
        <taxon>Gunneridae</taxon>
        <taxon>Pentapetalae</taxon>
        <taxon>rosids</taxon>
        <taxon>fabids</taxon>
        <taxon>Malpighiales</taxon>
        <taxon>Euphorbiaceae</taxon>
        <taxon>Crotonoideae</taxon>
        <taxon>Manihoteae</taxon>
        <taxon>Manihot</taxon>
    </lineage>
</organism>
<dbReference type="CDD" id="cd10567">
    <property type="entry name" value="SWIB-MDM2_like"/>
    <property type="match status" value="1"/>
</dbReference>
<feature type="domain" description="Plus3" evidence="6">
    <location>
        <begin position="363"/>
        <end position="492"/>
    </location>
</feature>
<feature type="compositionally biased region" description="Basic and acidic residues" evidence="4">
    <location>
        <begin position="606"/>
        <end position="618"/>
    </location>
</feature>
<dbReference type="InterPro" id="IPR003169">
    <property type="entry name" value="GYF"/>
</dbReference>
<feature type="compositionally biased region" description="Polar residues" evidence="4">
    <location>
        <begin position="584"/>
        <end position="597"/>
    </location>
</feature>
<dbReference type="SUPFAM" id="SSF55277">
    <property type="entry name" value="GYF domain"/>
    <property type="match status" value="1"/>
</dbReference>
<evidence type="ECO:0000259" key="5">
    <source>
        <dbReference type="PROSITE" id="PS50829"/>
    </source>
</evidence>
<keyword evidence="1" id="KW-0479">Metal-binding</keyword>
<name>A0A2C9V6T5_MANES</name>
<dbReference type="InterPro" id="IPR058668">
    <property type="entry name" value="NERD_dom"/>
</dbReference>
<dbReference type="Gene3D" id="3.90.70.200">
    <property type="entry name" value="Plus-3 domain"/>
    <property type="match status" value="1"/>
</dbReference>
<dbReference type="EMBL" id="CM004396">
    <property type="protein sequence ID" value="OAY39637.1"/>
    <property type="molecule type" value="Genomic_DNA"/>
</dbReference>
<dbReference type="Pfam" id="PF03126">
    <property type="entry name" value="Plus-3"/>
    <property type="match status" value="1"/>
</dbReference>
<gene>
    <name evidence="8" type="ORF">MANES_10G110800</name>
</gene>
<dbReference type="InterPro" id="IPR036885">
    <property type="entry name" value="SWIB_MDM2_dom_sf"/>
</dbReference>
<dbReference type="InterPro" id="IPR001965">
    <property type="entry name" value="Znf_PHD"/>
</dbReference>
<dbReference type="InterPro" id="IPR045894">
    <property type="entry name" value="At5g08430-like"/>
</dbReference>
<dbReference type="Gene3D" id="1.10.245.10">
    <property type="entry name" value="SWIB/MDM2 domain"/>
    <property type="match status" value="1"/>
</dbReference>
<dbReference type="AlphaFoldDB" id="A0A2C9V6T5"/>
<accession>A0A2C9V6T5</accession>
<dbReference type="GO" id="GO:0008270">
    <property type="term" value="F:zinc ion binding"/>
    <property type="evidence" value="ECO:0007669"/>
    <property type="project" value="UniProtKB-KW"/>
</dbReference>
<dbReference type="SMART" id="SM00719">
    <property type="entry name" value="Plus3"/>
    <property type="match status" value="1"/>
</dbReference>
<reference evidence="8" key="1">
    <citation type="submission" date="2016-02" db="EMBL/GenBank/DDBJ databases">
        <title>WGS assembly of Manihot esculenta.</title>
        <authorList>
            <person name="Bredeson J.V."/>
            <person name="Prochnik S.E."/>
            <person name="Lyons J.B."/>
            <person name="Schmutz J."/>
            <person name="Grimwood J."/>
            <person name="Vrebalov J."/>
            <person name="Bart R.S."/>
            <person name="Amuge T."/>
            <person name="Ferguson M.E."/>
            <person name="Green R."/>
            <person name="Putnam N."/>
            <person name="Stites J."/>
            <person name="Rounsley S."/>
            <person name="Rokhsar D.S."/>
        </authorList>
    </citation>
    <scope>NUCLEOTIDE SEQUENCE [LARGE SCALE GENOMIC DNA]</scope>
    <source>
        <tissue evidence="8">Leaf</tissue>
    </source>
</reference>
<dbReference type="PANTHER" id="PTHR46851">
    <property type="entry name" value="OS01G0884500 PROTEIN"/>
    <property type="match status" value="1"/>
</dbReference>
<evidence type="ECO:0000259" key="7">
    <source>
        <dbReference type="PROSITE" id="PS51925"/>
    </source>
</evidence>
<dbReference type="PROSITE" id="PS50829">
    <property type="entry name" value="GYF"/>
    <property type="match status" value="1"/>
</dbReference>
<dbReference type="PROSITE" id="PS51925">
    <property type="entry name" value="SWIB_MDM2"/>
    <property type="match status" value="1"/>
</dbReference>
<dbReference type="InterPro" id="IPR003121">
    <property type="entry name" value="SWIB_MDM2_domain"/>
</dbReference>
<dbReference type="SMART" id="SM00249">
    <property type="entry name" value="PHD"/>
    <property type="match status" value="1"/>
</dbReference>
<dbReference type="GO" id="GO:0003677">
    <property type="term" value="F:DNA binding"/>
    <property type="evidence" value="ECO:0007669"/>
    <property type="project" value="InterPro"/>
</dbReference>
<proteinExistence type="predicted"/>
<keyword evidence="2" id="KW-0863">Zinc-finger</keyword>
<evidence type="ECO:0000313" key="8">
    <source>
        <dbReference type="EMBL" id="OAY39637.1"/>
    </source>
</evidence>
<dbReference type="SUPFAM" id="SSF47592">
    <property type="entry name" value="SWIB/MDM2 domain"/>
    <property type="match status" value="1"/>
</dbReference>
<dbReference type="PANTHER" id="PTHR46851:SF23">
    <property type="entry name" value="SWIB_MDM2 DOMAIN-CONTAINING PROTEIN"/>
    <property type="match status" value="1"/>
</dbReference>
<dbReference type="Gene3D" id="3.30.40.10">
    <property type="entry name" value="Zinc/RING finger domain, C3HC4 (zinc finger)"/>
    <property type="match status" value="1"/>
</dbReference>
<dbReference type="InterPro" id="IPR055198">
    <property type="entry name" value="NSD_PHD"/>
</dbReference>
<evidence type="ECO:0000256" key="2">
    <source>
        <dbReference type="ARBA" id="ARBA00022771"/>
    </source>
</evidence>
<dbReference type="SUPFAM" id="SSF159042">
    <property type="entry name" value="Plus3-like"/>
    <property type="match status" value="1"/>
</dbReference>
<feature type="region of interest" description="Disordered" evidence="4">
    <location>
        <begin position="656"/>
        <end position="722"/>
    </location>
</feature>
<dbReference type="Pfam" id="PF02201">
    <property type="entry name" value="SWIB"/>
    <property type="match status" value="1"/>
</dbReference>
<dbReference type="InterPro" id="IPR035445">
    <property type="entry name" value="GYF-like_dom_sf"/>
</dbReference>